<evidence type="ECO:0000313" key="3">
    <source>
        <dbReference type="Proteomes" id="UP000466966"/>
    </source>
</evidence>
<reference evidence="2 3" key="1">
    <citation type="submission" date="2019-12" db="EMBL/GenBank/DDBJ databases">
        <title>Genomic-based taxomic classification of the family Erythrobacteraceae.</title>
        <authorList>
            <person name="Xu L."/>
        </authorList>
    </citation>
    <scope>NUCLEOTIDE SEQUENCE [LARGE SCALE GENOMIC DNA]</scope>
    <source>
        <strain evidence="2 3">M0322</strain>
    </source>
</reference>
<evidence type="ECO:0000313" key="2">
    <source>
        <dbReference type="EMBL" id="MXO73183.1"/>
    </source>
</evidence>
<sequence>MRGLVLAGLLLVVPAAAQEHRPPEASVAGWSLAALPAPSQVAGNRTGLSASQAAFSGILVPAGDFMLETTLAYRNLADGDVAGIALRGTNGGWISLQLEQITPALLLAVRQHVPGGIDAHGRLLETIAVSGWHDGTIRLWVERRGGLLRFAHAPVDGEWQHLGGPFAGPAGEAAQLGLFAVDGAER</sequence>
<organism evidence="2 3">
    <name type="scientific">Alteraurantiacibacter buctensis</name>
    <dbReference type="NCBI Taxonomy" id="1503981"/>
    <lineage>
        <taxon>Bacteria</taxon>
        <taxon>Pseudomonadati</taxon>
        <taxon>Pseudomonadota</taxon>
        <taxon>Alphaproteobacteria</taxon>
        <taxon>Sphingomonadales</taxon>
        <taxon>Erythrobacteraceae</taxon>
        <taxon>Alteraurantiacibacter</taxon>
    </lineage>
</organism>
<dbReference type="RefSeq" id="WP_160773117.1">
    <property type="nucleotide sequence ID" value="NZ_WTYV01000008.1"/>
</dbReference>
<proteinExistence type="predicted"/>
<dbReference type="Gene3D" id="2.60.120.200">
    <property type="match status" value="1"/>
</dbReference>
<comment type="caution">
    <text evidence="2">The sequence shown here is derived from an EMBL/GenBank/DDBJ whole genome shotgun (WGS) entry which is preliminary data.</text>
</comment>
<protein>
    <submittedName>
        <fullName evidence="2">Uncharacterized protein</fullName>
    </submittedName>
</protein>
<gene>
    <name evidence="2" type="ORF">GRI99_16265</name>
</gene>
<dbReference type="EMBL" id="WTYV01000008">
    <property type="protein sequence ID" value="MXO73183.1"/>
    <property type="molecule type" value="Genomic_DNA"/>
</dbReference>
<feature type="signal peptide" evidence="1">
    <location>
        <begin position="1"/>
        <end position="17"/>
    </location>
</feature>
<feature type="chain" id="PRO_5032760251" evidence="1">
    <location>
        <begin position="18"/>
        <end position="186"/>
    </location>
</feature>
<evidence type="ECO:0000256" key="1">
    <source>
        <dbReference type="SAM" id="SignalP"/>
    </source>
</evidence>
<keyword evidence="1" id="KW-0732">Signal</keyword>
<dbReference type="AlphaFoldDB" id="A0A844Z5V2"/>
<accession>A0A844Z5V2</accession>
<name>A0A844Z5V2_9SPHN</name>
<keyword evidence="3" id="KW-1185">Reference proteome</keyword>
<dbReference type="InterPro" id="IPR013320">
    <property type="entry name" value="ConA-like_dom_sf"/>
</dbReference>
<dbReference type="SUPFAM" id="SSF49899">
    <property type="entry name" value="Concanavalin A-like lectins/glucanases"/>
    <property type="match status" value="1"/>
</dbReference>
<dbReference type="Proteomes" id="UP000466966">
    <property type="component" value="Unassembled WGS sequence"/>
</dbReference>